<proteinExistence type="predicted"/>
<sequence length="215" mass="25021">MSGVMPKMANSGYSGYWYDHPLYAGYWQHYNQAMSWYQKHQRAYKKAMLAAYGPMTFPTHHTNIPTHSGWHMGGSGHTGQEDRDRSGSEKEDDSSEESESGIECDVTNMEISQELRDYFAQTARHKEELKRQQEEEAVRHEEYVLADQDLRVAAGWRTITAPQERPGERRSAEMKRLYGENAARIQAMETAMQLNFDRNQDRIQPKYWPVIPLKL</sequence>
<keyword evidence="2" id="KW-1185">Reference proteome</keyword>
<dbReference type="PANTHER" id="PTHR16238:SF7">
    <property type="entry name" value="GEM-ASSOCIATED PROTEIN 8"/>
    <property type="match status" value="1"/>
</dbReference>
<dbReference type="KEGG" id="char:105902833"/>
<reference evidence="3" key="1">
    <citation type="submission" date="2025-08" db="UniProtKB">
        <authorList>
            <consortium name="RefSeq"/>
        </authorList>
    </citation>
    <scope>IDENTIFICATION</scope>
</reference>
<protein>
    <submittedName>
        <fullName evidence="3">Gem-associated protein 8</fullName>
    </submittedName>
</protein>
<evidence type="ECO:0000256" key="1">
    <source>
        <dbReference type="SAM" id="MobiDB-lite"/>
    </source>
</evidence>
<dbReference type="GeneID" id="105902833"/>
<evidence type="ECO:0000313" key="2">
    <source>
        <dbReference type="Proteomes" id="UP000515152"/>
    </source>
</evidence>
<feature type="compositionally biased region" description="Basic and acidic residues" evidence="1">
    <location>
        <begin position="79"/>
        <end position="89"/>
    </location>
</feature>
<dbReference type="GO" id="GO:0000387">
    <property type="term" value="P:spliceosomal snRNP assembly"/>
    <property type="evidence" value="ECO:0007669"/>
    <property type="project" value="InterPro"/>
</dbReference>
<gene>
    <name evidence="3" type="primary">gemin8</name>
</gene>
<evidence type="ECO:0000313" key="3">
    <source>
        <dbReference type="RefSeq" id="XP_012685968.1"/>
    </source>
</evidence>
<name>A0A6P3W0B2_CLUHA</name>
<accession>A0A6P3W0B2</accession>
<feature type="compositionally biased region" description="Acidic residues" evidence="1">
    <location>
        <begin position="90"/>
        <end position="102"/>
    </location>
</feature>
<dbReference type="CTD" id="54960"/>
<feature type="region of interest" description="Disordered" evidence="1">
    <location>
        <begin position="63"/>
        <end position="106"/>
    </location>
</feature>
<dbReference type="RefSeq" id="XP_012685968.1">
    <property type="nucleotide sequence ID" value="XM_012830514.3"/>
</dbReference>
<dbReference type="InterPro" id="IPR034754">
    <property type="entry name" value="GEMIN8"/>
</dbReference>
<dbReference type="PANTHER" id="PTHR16238">
    <property type="entry name" value="GEM-ASSOCIATED PROTEIN 8"/>
    <property type="match status" value="1"/>
</dbReference>
<organism evidence="2 3">
    <name type="scientific">Clupea harengus</name>
    <name type="common">Atlantic herring</name>
    <dbReference type="NCBI Taxonomy" id="7950"/>
    <lineage>
        <taxon>Eukaryota</taxon>
        <taxon>Metazoa</taxon>
        <taxon>Chordata</taxon>
        <taxon>Craniata</taxon>
        <taxon>Vertebrata</taxon>
        <taxon>Euteleostomi</taxon>
        <taxon>Actinopterygii</taxon>
        <taxon>Neopterygii</taxon>
        <taxon>Teleostei</taxon>
        <taxon>Clupei</taxon>
        <taxon>Clupeiformes</taxon>
        <taxon>Clupeoidei</taxon>
        <taxon>Clupeidae</taxon>
        <taxon>Clupea</taxon>
    </lineage>
</organism>
<dbReference type="OrthoDB" id="5989213at2759"/>
<dbReference type="Proteomes" id="UP000515152">
    <property type="component" value="Chromosome 16"/>
</dbReference>
<dbReference type="Pfam" id="PF15348">
    <property type="entry name" value="GEMIN8"/>
    <property type="match status" value="2"/>
</dbReference>
<dbReference type="GO" id="GO:0032797">
    <property type="term" value="C:SMN complex"/>
    <property type="evidence" value="ECO:0007669"/>
    <property type="project" value="InterPro"/>
</dbReference>
<dbReference type="AlphaFoldDB" id="A0A6P3W0B2"/>